<dbReference type="SUPFAM" id="SSF56300">
    <property type="entry name" value="Metallo-dependent phosphatases"/>
    <property type="match status" value="1"/>
</dbReference>
<proteinExistence type="predicted"/>
<evidence type="ECO:0000313" key="2">
    <source>
        <dbReference type="EMBL" id="TCN23013.1"/>
    </source>
</evidence>
<dbReference type="InterPro" id="IPR051158">
    <property type="entry name" value="Metallophosphoesterase_sf"/>
</dbReference>
<evidence type="ECO:0000259" key="1">
    <source>
        <dbReference type="Pfam" id="PF00149"/>
    </source>
</evidence>
<organism evidence="2 3">
    <name type="scientific">Mesobacillus foraminis</name>
    <dbReference type="NCBI Taxonomy" id="279826"/>
    <lineage>
        <taxon>Bacteria</taxon>
        <taxon>Bacillati</taxon>
        <taxon>Bacillota</taxon>
        <taxon>Bacilli</taxon>
        <taxon>Bacillales</taxon>
        <taxon>Bacillaceae</taxon>
        <taxon>Mesobacillus</taxon>
    </lineage>
</organism>
<dbReference type="InterPro" id="IPR029052">
    <property type="entry name" value="Metallo-depent_PP-like"/>
</dbReference>
<dbReference type="Proteomes" id="UP000295689">
    <property type="component" value="Unassembled WGS sequence"/>
</dbReference>
<dbReference type="GO" id="GO:0008758">
    <property type="term" value="F:UDP-2,3-diacylglucosamine hydrolase activity"/>
    <property type="evidence" value="ECO:0007669"/>
    <property type="project" value="TreeGrafter"/>
</dbReference>
<dbReference type="Pfam" id="PF00149">
    <property type="entry name" value="Metallophos"/>
    <property type="match status" value="1"/>
</dbReference>
<comment type="caution">
    <text evidence="2">The sequence shown here is derived from an EMBL/GenBank/DDBJ whole genome shotgun (WGS) entry which is preliminary data.</text>
</comment>
<accession>A0A4R2B9M9</accession>
<dbReference type="GO" id="GO:0009245">
    <property type="term" value="P:lipid A biosynthetic process"/>
    <property type="evidence" value="ECO:0007669"/>
    <property type="project" value="TreeGrafter"/>
</dbReference>
<sequence length="262" mass="28806">MGTFLIIAAVFLIIFGLLGLHMYQEAHADRTILHDFSFPELPSSFGTVKIFFISDLHRRIISETVLHNVKGKADLVVIGGDLAEKGVKRSHMEENLSRLQSIGPVYFVWGNNDYEVSSELDELLDEKGVKVLKNSAVKIKSKDGDEFALLGVDDFMTGECNLDEALQSVGDIAFKILISHNPDAVYSITAEQQIQLVLSGHTHGGQIRLFGYGPYELGGIRHKENTTLFISNGYGTTALPFRLGAPAETHLITLTSTSIGRD</sequence>
<dbReference type="Gene3D" id="3.60.21.10">
    <property type="match status" value="1"/>
</dbReference>
<dbReference type="PANTHER" id="PTHR31302:SF32">
    <property type="entry name" value="PHOSPHOESTERASE"/>
    <property type="match status" value="1"/>
</dbReference>
<reference evidence="2 3" key="1">
    <citation type="journal article" date="2015" name="Stand. Genomic Sci.">
        <title>Genomic Encyclopedia of Bacterial and Archaeal Type Strains, Phase III: the genomes of soil and plant-associated and newly described type strains.</title>
        <authorList>
            <person name="Whitman W.B."/>
            <person name="Woyke T."/>
            <person name="Klenk H.P."/>
            <person name="Zhou Y."/>
            <person name="Lilburn T.G."/>
            <person name="Beck B.J."/>
            <person name="De Vos P."/>
            <person name="Vandamme P."/>
            <person name="Eisen J.A."/>
            <person name="Garrity G."/>
            <person name="Hugenholtz P."/>
            <person name="Kyrpides N.C."/>
        </authorList>
    </citation>
    <scope>NUCLEOTIDE SEQUENCE [LARGE SCALE GENOMIC DNA]</scope>
    <source>
        <strain evidence="2 3">CV53</strain>
    </source>
</reference>
<dbReference type="EMBL" id="SLVV01000009">
    <property type="protein sequence ID" value="TCN23013.1"/>
    <property type="molecule type" value="Genomic_DNA"/>
</dbReference>
<dbReference type="PANTHER" id="PTHR31302">
    <property type="entry name" value="TRANSMEMBRANE PROTEIN WITH METALLOPHOSPHOESTERASE DOMAIN-RELATED"/>
    <property type="match status" value="1"/>
</dbReference>
<evidence type="ECO:0000313" key="3">
    <source>
        <dbReference type="Proteomes" id="UP000295689"/>
    </source>
</evidence>
<dbReference type="AlphaFoldDB" id="A0A4R2B9M9"/>
<dbReference type="GO" id="GO:0016020">
    <property type="term" value="C:membrane"/>
    <property type="evidence" value="ECO:0007669"/>
    <property type="project" value="GOC"/>
</dbReference>
<protein>
    <submittedName>
        <fullName evidence="2">Putative MPP superfamily phosphohydrolase</fullName>
    </submittedName>
</protein>
<feature type="domain" description="Calcineurin-like phosphoesterase" evidence="1">
    <location>
        <begin position="49"/>
        <end position="204"/>
    </location>
</feature>
<gene>
    <name evidence="2" type="ORF">EV146_109171</name>
</gene>
<name>A0A4R2B9M9_9BACI</name>
<dbReference type="RefSeq" id="WP_132008874.1">
    <property type="nucleotide sequence ID" value="NZ_JABUHM010000008.1"/>
</dbReference>
<dbReference type="InterPro" id="IPR004843">
    <property type="entry name" value="Calcineurin-like_PHP"/>
</dbReference>
<keyword evidence="3" id="KW-1185">Reference proteome</keyword>
<keyword evidence="2" id="KW-0378">Hydrolase</keyword>